<feature type="domain" description="Cyclic nucleotide-binding" evidence="3">
    <location>
        <begin position="17"/>
        <end position="91"/>
    </location>
</feature>
<dbReference type="RefSeq" id="WP_038637158.1">
    <property type="nucleotide sequence ID" value="NZ_CP009888.1"/>
</dbReference>
<dbReference type="InterPro" id="IPR018821">
    <property type="entry name" value="DUF294_put_nucleoTrafse_sb-bd"/>
</dbReference>
<protein>
    <submittedName>
        <fullName evidence="5">Inosine-5-monophosphate dehydrogenase</fullName>
    </submittedName>
</protein>
<dbReference type="STRING" id="1348114.OM33_00120"/>
<keyword evidence="6" id="KW-1185">Reference proteome</keyword>
<dbReference type="Proteomes" id="UP000030341">
    <property type="component" value="Chromosome 1"/>
</dbReference>
<evidence type="ECO:0000256" key="2">
    <source>
        <dbReference type="PROSITE-ProRule" id="PRU00703"/>
    </source>
</evidence>
<dbReference type="InterPro" id="IPR000595">
    <property type="entry name" value="cNMP-bd_dom"/>
</dbReference>
<dbReference type="SUPFAM" id="SSF51206">
    <property type="entry name" value="cAMP-binding domain-like"/>
    <property type="match status" value="1"/>
</dbReference>
<evidence type="ECO:0000313" key="5">
    <source>
        <dbReference type="EMBL" id="AIY63742.1"/>
    </source>
</evidence>
<dbReference type="PANTHER" id="PTHR43080:SF2">
    <property type="entry name" value="CBS DOMAIN-CONTAINING PROTEIN"/>
    <property type="match status" value="1"/>
</dbReference>
<dbReference type="Gene3D" id="3.10.580.10">
    <property type="entry name" value="CBS-domain"/>
    <property type="match status" value="1"/>
</dbReference>
<dbReference type="InterPro" id="IPR000644">
    <property type="entry name" value="CBS_dom"/>
</dbReference>
<evidence type="ECO:0000313" key="6">
    <source>
        <dbReference type="Proteomes" id="UP000030341"/>
    </source>
</evidence>
<evidence type="ECO:0000259" key="3">
    <source>
        <dbReference type="PROSITE" id="PS50042"/>
    </source>
</evidence>
<dbReference type="PROSITE" id="PS50042">
    <property type="entry name" value="CNMP_BINDING_3"/>
    <property type="match status" value="1"/>
</dbReference>
<feature type="domain" description="CBS" evidence="4">
    <location>
        <begin position="155"/>
        <end position="214"/>
    </location>
</feature>
<proteinExistence type="predicted"/>
<dbReference type="InterPro" id="IPR018490">
    <property type="entry name" value="cNMP-bd_dom_sf"/>
</dbReference>
<dbReference type="OrthoDB" id="9808528at2"/>
<evidence type="ECO:0000259" key="4">
    <source>
        <dbReference type="PROSITE" id="PS51371"/>
    </source>
</evidence>
<accession>A0A0A7ECI1</accession>
<evidence type="ECO:0000256" key="1">
    <source>
        <dbReference type="ARBA" id="ARBA00023122"/>
    </source>
</evidence>
<dbReference type="PROSITE" id="PS51371">
    <property type="entry name" value="CBS"/>
    <property type="match status" value="2"/>
</dbReference>
<dbReference type="Pfam" id="PF10335">
    <property type="entry name" value="DUF294_C"/>
    <property type="match status" value="1"/>
</dbReference>
<dbReference type="PANTHER" id="PTHR43080">
    <property type="entry name" value="CBS DOMAIN-CONTAINING PROTEIN CBSX3, MITOCHONDRIAL"/>
    <property type="match status" value="1"/>
</dbReference>
<dbReference type="CDD" id="cd05401">
    <property type="entry name" value="NT_GlnE_GlnD_like"/>
    <property type="match status" value="1"/>
</dbReference>
<dbReference type="CDD" id="cd04587">
    <property type="entry name" value="CBS_pair_CAP-ED_NT_Pol-beta-like_DUF294_assoc"/>
    <property type="match status" value="1"/>
</dbReference>
<dbReference type="InterPro" id="IPR051257">
    <property type="entry name" value="Diverse_CBS-Domain"/>
</dbReference>
<dbReference type="eggNOG" id="COG2905">
    <property type="taxonomic scope" value="Bacteria"/>
</dbReference>
<dbReference type="SUPFAM" id="SSF54631">
    <property type="entry name" value="CBS-domain pair"/>
    <property type="match status" value="1"/>
</dbReference>
<dbReference type="Pfam" id="PF03445">
    <property type="entry name" value="DUF294"/>
    <property type="match status" value="1"/>
</dbReference>
<reference evidence="5 6" key="1">
    <citation type="submission" date="2014-11" db="EMBL/GenBank/DDBJ databases">
        <title>Complete Genome Sequence of Pseudoalteromonas sp. Strain OCN003 Isolated from Kaneohe Bay, Oahu, Hawaii.</title>
        <authorList>
            <person name="Beurmann S."/>
            <person name="Videau P."/>
            <person name="Ushijima B."/>
            <person name="Smith A.M."/>
            <person name="Aeby G.S."/>
            <person name="Callahan S.M."/>
            <person name="Belcaid M."/>
        </authorList>
    </citation>
    <scope>NUCLEOTIDE SEQUENCE [LARGE SCALE GENOMIC DNA]</scope>
    <source>
        <strain evidence="5 6">OCN003</strain>
    </source>
</reference>
<dbReference type="KEGG" id="pseo:OM33_00120"/>
<dbReference type="AlphaFoldDB" id="A0A0A7ECI1"/>
<name>A0A0A7ECI1_9GAMM</name>
<feature type="domain" description="CBS" evidence="4">
    <location>
        <begin position="219"/>
        <end position="276"/>
    </location>
</feature>
<dbReference type="InterPro" id="IPR046342">
    <property type="entry name" value="CBS_dom_sf"/>
</dbReference>
<dbReference type="EMBL" id="CP009888">
    <property type="protein sequence ID" value="AIY63742.1"/>
    <property type="molecule type" value="Genomic_DNA"/>
</dbReference>
<sequence>MALELNEVGRFIQAQAPFCDLEASATEYFIKSLEAVYLTPENQNQWLNSNSPCLFLIRSGLYDILDSSGEVVARLSEGDYFGYPSLLTGEPISNRLEVQNEGIVYLLSQVHWDYLREHYKAFAQYFVRAHANRLLSVNYKKRSDDWSSKRICEIMKQGAVTADPETKIADAARTMSQFGVSSLMITENKKLVGVITDRDLRNRVLAEGRSPNDVVATIMTSNPKHVFEHNRVFSAFHLMLKQNIHHLPVLDEHHHPIGMITATDLLRQQKSDPVQLIGRIYKADSVADIKRYALEVPELLKGFSDRVEDTSLIGKLLSGITDAMTARLIQLFQLQHGNAPTPFSWICFGSQAREEQTLHSDQDNGLLLPDNLTQPQLDYFKALGEFVCDNLIACGIKECPGGIMASRDNCRMGLSGWLNQFSAWIKSPSPQAILNCKIFFDIRFVEGSESLYESFSEGILTTTKNQIFFASMATDINANSVPIGLFNQFKLEKTQQKHTFLDLKKRGVAIINDIVRLYALHHNITAANTLERLSALSKKQDVNKSDIYDLKDCWRYLTQLRLNVQLQQKGLPANCIDPEDLTSLERHQLKEAFYLIKQAQQAVAFKFARGSL</sequence>
<dbReference type="SMART" id="SM00116">
    <property type="entry name" value="CBS"/>
    <property type="match status" value="2"/>
</dbReference>
<gene>
    <name evidence="5" type="ORF">OM33_00120</name>
</gene>
<dbReference type="GO" id="GO:0008773">
    <property type="term" value="F:[protein-PII] uridylyltransferase activity"/>
    <property type="evidence" value="ECO:0007669"/>
    <property type="project" value="InterPro"/>
</dbReference>
<dbReference type="InterPro" id="IPR005105">
    <property type="entry name" value="GlnD_Uridyltrans_N"/>
</dbReference>
<dbReference type="HOGENOM" id="CLU_027866_1_0_6"/>
<dbReference type="Pfam" id="PF00571">
    <property type="entry name" value="CBS"/>
    <property type="match status" value="2"/>
</dbReference>
<dbReference type="Pfam" id="PF00027">
    <property type="entry name" value="cNMP_binding"/>
    <property type="match status" value="1"/>
</dbReference>
<dbReference type="InterPro" id="IPR014710">
    <property type="entry name" value="RmlC-like_jellyroll"/>
</dbReference>
<organism evidence="5 6">
    <name type="scientific">Pseudoalteromonas piratica</name>
    <dbReference type="NCBI Taxonomy" id="1348114"/>
    <lineage>
        <taxon>Bacteria</taxon>
        <taxon>Pseudomonadati</taxon>
        <taxon>Pseudomonadota</taxon>
        <taxon>Gammaproteobacteria</taxon>
        <taxon>Alteromonadales</taxon>
        <taxon>Pseudoalteromonadaceae</taxon>
        <taxon>Pseudoalteromonas</taxon>
    </lineage>
</organism>
<keyword evidence="1 2" id="KW-0129">CBS domain</keyword>
<dbReference type="Gene3D" id="2.60.120.10">
    <property type="entry name" value="Jelly Rolls"/>
    <property type="match status" value="1"/>
</dbReference>